<feature type="compositionally biased region" description="Basic and acidic residues" evidence="1">
    <location>
        <begin position="18"/>
        <end position="29"/>
    </location>
</feature>
<feature type="transmembrane region" description="Helical" evidence="2">
    <location>
        <begin position="57"/>
        <end position="78"/>
    </location>
</feature>
<dbReference type="EMBL" id="CADCVU010000116">
    <property type="protein sequence ID" value="CAA9501968.1"/>
    <property type="molecule type" value="Genomic_DNA"/>
</dbReference>
<accession>A0A6J4SKY5</accession>
<sequence>MSDRDQRPLPDELMPMAERLRQERPAPDGLTLDRVKTRARTRATTKHRRGALLKSRLAITMILALGILMSLSGVGLAVSGLGDSGDDASDVQYFNEPGDDSSRDDSSTDDSSSSEVLGDSGDSGDAADVEEASQEGTGGGGELAFTGFAAIPVLIGGVALLGSGLALRRRSERDER</sequence>
<keyword evidence="2" id="KW-0472">Membrane</keyword>
<feature type="transmembrane region" description="Helical" evidence="2">
    <location>
        <begin position="143"/>
        <end position="167"/>
    </location>
</feature>
<feature type="compositionally biased region" description="Basic and acidic residues" evidence="1">
    <location>
        <begin position="1"/>
        <end position="10"/>
    </location>
</feature>
<feature type="region of interest" description="Disordered" evidence="1">
    <location>
        <begin position="1"/>
        <end position="29"/>
    </location>
</feature>
<evidence type="ECO:0000256" key="2">
    <source>
        <dbReference type="SAM" id="Phobius"/>
    </source>
</evidence>
<organism evidence="3">
    <name type="scientific">uncultured Solirubrobacterales bacterium</name>
    <dbReference type="NCBI Taxonomy" id="768556"/>
    <lineage>
        <taxon>Bacteria</taxon>
        <taxon>Bacillati</taxon>
        <taxon>Actinomycetota</taxon>
        <taxon>Thermoleophilia</taxon>
        <taxon>Solirubrobacterales</taxon>
        <taxon>environmental samples</taxon>
    </lineage>
</organism>
<feature type="compositionally biased region" description="Low complexity" evidence="1">
    <location>
        <begin position="109"/>
        <end position="124"/>
    </location>
</feature>
<name>A0A6J4SKY5_9ACTN</name>
<dbReference type="AlphaFoldDB" id="A0A6J4SKY5"/>
<evidence type="ECO:0000313" key="3">
    <source>
        <dbReference type="EMBL" id="CAA9501968.1"/>
    </source>
</evidence>
<proteinExistence type="predicted"/>
<feature type="region of interest" description="Disordered" evidence="1">
    <location>
        <begin position="86"/>
        <end position="140"/>
    </location>
</feature>
<keyword evidence="2" id="KW-0812">Transmembrane</keyword>
<reference evidence="3" key="1">
    <citation type="submission" date="2020-02" db="EMBL/GenBank/DDBJ databases">
        <authorList>
            <person name="Meier V. D."/>
        </authorList>
    </citation>
    <scope>NUCLEOTIDE SEQUENCE</scope>
    <source>
        <strain evidence="3">AVDCRST_MAG45</strain>
    </source>
</reference>
<keyword evidence="2" id="KW-1133">Transmembrane helix</keyword>
<gene>
    <name evidence="3" type="ORF">AVDCRST_MAG45-1367</name>
</gene>
<protein>
    <submittedName>
        <fullName evidence="3">Uncharacterized protein</fullName>
    </submittedName>
</protein>
<evidence type="ECO:0000256" key="1">
    <source>
        <dbReference type="SAM" id="MobiDB-lite"/>
    </source>
</evidence>